<dbReference type="Pfam" id="PF13538">
    <property type="entry name" value="UvrD_C_2"/>
    <property type="match status" value="1"/>
</dbReference>
<feature type="domain" description="TATA-binding-like protein" evidence="4">
    <location>
        <begin position="605"/>
        <end position="675"/>
    </location>
</feature>
<evidence type="ECO:0000313" key="6">
    <source>
        <dbReference type="Proteomes" id="UP000764045"/>
    </source>
</evidence>
<dbReference type="PANTHER" id="PTHR43788">
    <property type="entry name" value="DNA2/NAM7 HELICASE FAMILY MEMBER"/>
    <property type="match status" value="1"/>
</dbReference>
<gene>
    <name evidence="5" type="ORF">H6B30_04770</name>
</gene>
<protein>
    <submittedName>
        <fullName evidence="5">AAA family ATPase</fullName>
    </submittedName>
</protein>
<dbReference type="Proteomes" id="UP000764045">
    <property type="component" value="Unassembled WGS sequence"/>
</dbReference>
<feature type="domain" description="UvrD-like helicase C-terminal" evidence="3">
    <location>
        <begin position="420"/>
        <end position="466"/>
    </location>
</feature>
<dbReference type="Pfam" id="PF13604">
    <property type="entry name" value="AAA_30"/>
    <property type="match status" value="1"/>
</dbReference>
<proteinExistence type="predicted"/>
<evidence type="ECO:0000256" key="2">
    <source>
        <dbReference type="ARBA" id="ARBA00022840"/>
    </source>
</evidence>
<keyword evidence="1" id="KW-0547">Nucleotide-binding</keyword>
<dbReference type="InterPro" id="IPR027417">
    <property type="entry name" value="P-loop_NTPase"/>
</dbReference>
<dbReference type="RefSeq" id="WP_205108443.1">
    <property type="nucleotide sequence ID" value="NZ_JACJJL010000006.1"/>
</dbReference>
<evidence type="ECO:0000259" key="4">
    <source>
        <dbReference type="Pfam" id="PF22721"/>
    </source>
</evidence>
<dbReference type="GO" id="GO:0003678">
    <property type="term" value="F:DNA helicase activity"/>
    <property type="evidence" value="ECO:0007669"/>
    <property type="project" value="UniProtKB-ARBA"/>
</dbReference>
<dbReference type="PANTHER" id="PTHR43788:SF6">
    <property type="entry name" value="DNA HELICASE B"/>
    <property type="match status" value="1"/>
</dbReference>
<dbReference type="Pfam" id="PF22721">
    <property type="entry name" value="TBP-TOTE"/>
    <property type="match status" value="2"/>
</dbReference>
<dbReference type="InterPro" id="IPR050534">
    <property type="entry name" value="Coronavir_polyprotein_1ab"/>
</dbReference>
<reference evidence="5 6" key="1">
    <citation type="journal article" date="2021" name="Sci. Rep.">
        <title>The distribution of antibiotic resistance genes in chicken gut microbiota commensals.</title>
        <authorList>
            <person name="Juricova H."/>
            <person name="Matiasovicova J."/>
            <person name="Kubasova T."/>
            <person name="Cejkova D."/>
            <person name="Rychlik I."/>
        </authorList>
    </citation>
    <scope>NUCLEOTIDE SEQUENCE [LARGE SCALE GENOMIC DNA]</scope>
    <source>
        <strain evidence="5 6">An819</strain>
    </source>
</reference>
<dbReference type="InterPro" id="IPR027785">
    <property type="entry name" value="UvrD-like_helicase_C"/>
</dbReference>
<dbReference type="CDD" id="cd18809">
    <property type="entry name" value="SF1_C_RecD"/>
    <property type="match status" value="1"/>
</dbReference>
<comment type="caution">
    <text evidence="5">The sequence shown here is derived from an EMBL/GenBank/DDBJ whole genome shotgun (WGS) entry which is preliminary data.</text>
</comment>
<feature type="domain" description="TATA-binding-like protein" evidence="4">
    <location>
        <begin position="515"/>
        <end position="578"/>
    </location>
</feature>
<evidence type="ECO:0000259" key="3">
    <source>
        <dbReference type="Pfam" id="PF13538"/>
    </source>
</evidence>
<evidence type="ECO:0000313" key="5">
    <source>
        <dbReference type="EMBL" id="MBM6661072.1"/>
    </source>
</evidence>
<dbReference type="AlphaFoldDB" id="A0A938WLM1"/>
<name>A0A938WLM1_9BACT</name>
<accession>A0A938WLM1</accession>
<organism evidence="5 6">
    <name type="scientific">Marseilla massiliensis</name>
    <dbReference type="NCBI Taxonomy" id="1841864"/>
    <lineage>
        <taxon>Bacteria</taxon>
        <taxon>Pseudomonadati</taxon>
        <taxon>Bacteroidota</taxon>
        <taxon>Bacteroidia</taxon>
        <taxon>Bacteroidales</taxon>
        <taxon>Prevotellaceae</taxon>
        <taxon>Marseilla</taxon>
    </lineage>
</organism>
<dbReference type="EMBL" id="JACJJL010000006">
    <property type="protein sequence ID" value="MBM6661072.1"/>
    <property type="molecule type" value="Genomic_DNA"/>
</dbReference>
<dbReference type="GO" id="GO:0005524">
    <property type="term" value="F:ATP binding"/>
    <property type="evidence" value="ECO:0007669"/>
    <property type="project" value="UniProtKB-KW"/>
</dbReference>
<keyword evidence="2" id="KW-0067">ATP-binding</keyword>
<evidence type="ECO:0000256" key="1">
    <source>
        <dbReference type="ARBA" id="ARBA00022741"/>
    </source>
</evidence>
<dbReference type="InterPro" id="IPR054572">
    <property type="entry name" value="TBP-TOTE"/>
</dbReference>
<dbReference type="Gene3D" id="3.40.50.300">
    <property type="entry name" value="P-loop containing nucleotide triphosphate hydrolases"/>
    <property type="match status" value="2"/>
</dbReference>
<dbReference type="CDD" id="cd17933">
    <property type="entry name" value="DEXSc_RecD-like"/>
    <property type="match status" value="1"/>
</dbReference>
<sequence>MSNGSIVEMTLTAQQQRVLDKVDEFMKGDASVFILCGYAGTGKTTMVKHIADHVSRFRTVALMAPTGRAARVLSEKTGYAATTIHKAIYSGAALQTTEAEDMANAKYRLCFPISNTSEMVVAIVDEASMLCSRKKEQELFVFGTDNLMDDLLTYVRPASGGKVIFVGDPMQLPPVGETVSNALSADFFAGKGLKVMRAELTEVLRQTGGSVILNNAMQIRDLLKQEKRNRMVFEERQGEVESLPSGLLIDRYMEARSGAPGNDSVIICYSNRSACEYNKEVRRRLYGEDQPALRAGDVLMVVKNNYLLERMNGEFVTVRHVGETVRQSAPVYVQEGGVKVRKVIEMEFAYIQVPNPHDGTQGCMLLLDLLNDGRPSLGIDEQRALFINFRMRNPNLRPGAPGFADALRQDPYFNCLQAKYGYAVTGHKCQGGEWACAFVDYSGRTGLSDECLRWAYTATTRARRYLGFANLPHITPFARFRIEPIRQCSKISEECRVFGSVDSSPFHDANAPVYLHAKWMCIDANLKLTPYSIDRVESRPYQEIYYITTPDGIERYDIRYKKGGIFLKAVPQSATAHSVMVGMLLDDENAMPLYFGYEPSDDTHEQLYSLVRSACDGLGIAMTNVVEHSEDYSVAFYFRTSCSHSYIKLYVNGSGFVTYAMPMSLMGAADSELAALIEEIKLHFE</sequence>
<keyword evidence="6" id="KW-1185">Reference proteome</keyword>
<dbReference type="SUPFAM" id="SSF52540">
    <property type="entry name" value="P-loop containing nucleoside triphosphate hydrolases"/>
    <property type="match status" value="2"/>
</dbReference>